<evidence type="ECO:0000313" key="3">
    <source>
        <dbReference type="EMBL" id="PWJ55763.1"/>
    </source>
</evidence>
<dbReference type="PANTHER" id="PTHR33383:SF1">
    <property type="entry name" value="MEMBRANE PROTEIN INSERTION EFFICIENCY FACTOR-RELATED"/>
    <property type="match status" value="1"/>
</dbReference>
<dbReference type="NCBIfam" id="TIGR00278">
    <property type="entry name" value="membrane protein insertion efficiency factor YidD"/>
    <property type="match status" value="1"/>
</dbReference>
<dbReference type="Pfam" id="PF01809">
    <property type="entry name" value="YidD"/>
    <property type="match status" value="1"/>
</dbReference>
<dbReference type="HAMAP" id="MF_00386">
    <property type="entry name" value="UPF0161_YidD"/>
    <property type="match status" value="1"/>
</dbReference>
<dbReference type="AlphaFoldDB" id="A0A316ADF1"/>
<feature type="compositionally biased region" description="Basic and acidic residues" evidence="2">
    <location>
        <begin position="125"/>
        <end position="140"/>
    </location>
</feature>
<comment type="caution">
    <text evidence="3">The sequence shown here is derived from an EMBL/GenBank/DDBJ whole genome shotgun (WGS) entry which is preliminary data.</text>
</comment>
<comment type="subcellular location">
    <subcellularLocation>
        <location evidence="1">Cell membrane</location>
        <topology evidence="1">Peripheral membrane protein</topology>
        <orientation evidence="1">Cytoplasmic side</orientation>
    </subcellularLocation>
</comment>
<sequence length="149" mass="16302">MSRVVGARVRSGWLVRCWRALDGALAVVLLLLVRIYQLLVSPLLGPVCRYAPSCSSYGATALRRHGALRGTWLTARRLLRCHPWAAGGWDPVPERAEWGEDDGVDGTADGAPKARPHTGGGCAPEPHHEHQLPHHHDHGASRPQPVRTR</sequence>
<protein>
    <recommendedName>
        <fullName evidence="1">Putative membrane protein insertion efficiency factor</fullName>
    </recommendedName>
</protein>
<dbReference type="OrthoDB" id="9801753at2"/>
<evidence type="ECO:0000313" key="4">
    <source>
        <dbReference type="Proteomes" id="UP000245469"/>
    </source>
</evidence>
<keyword evidence="1" id="KW-0472">Membrane</keyword>
<feature type="region of interest" description="Disordered" evidence="2">
    <location>
        <begin position="86"/>
        <end position="149"/>
    </location>
</feature>
<dbReference type="EMBL" id="QGDQ01000002">
    <property type="protein sequence ID" value="PWJ55763.1"/>
    <property type="molecule type" value="Genomic_DNA"/>
</dbReference>
<accession>A0A316ADF1</accession>
<proteinExistence type="inferred from homology"/>
<keyword evidence="1" id="KW-1003">Cell membrane</keyword>
<gene>
    <name evidence="3" type="ORF">BXY45_102129</name>
</gene>
<comment type="similarity">
    <text evidence="1">Belongs to the UPF0161 family.</text>
</comment>
<reference evidence="3 4" key="1">
    <citation type="submission" date="2018-03" db="EMBL/GenBank/DDBJ databases">
        <title>Genomic Encyclopedia of Archaeal and Bacterial Type Strains, Phase II (KMG-II): from individual species to whole genera.</title>
        <authorList>
            <person name="Goeker M."/>
        </authorList>
    </citation>
    <scope>NUCLEOTIDE SEQUENCE [LARGE SCALE GENOMIC DNA]</scope>
    <source>
        <strain evidence="3 4">DSM 44889</strain>
    </source>
</reference>
<dbReference type="SMART" id="SM01234">
    <property type="entry name" value="Haemolytic"/>
    <property type="match status" value="1"/>
</dbReference>
<keyword evidence="4" id="KW-1185">Reference proteome</keyword>
<organism evidence="3 4">
    <name type="scientific">Quadrisphaera granulorum</name>
    <dbReference type="NCBI Taxonomy" id="317664"/>
    <lineage>
        <taxon>Bacteria</taxon>
        <taxon>Bacillati</taxon>
        <taxon>Actinomycetota</taxon>
        <taxon>Actinomycetes</taxon>
        <taxon>Kineosporiales</taxon>
        <taxon>Kineosporiaceae</taxon>
        <taxon>Quadrisphaera</taxon>
    </lineage>
</organism>
<evidence type="ECO:0000256" key="1">
    <source>
        <dbReference type="HAMAP-Rule" id="MF_00386"/>
    </source>
</evidence>
<dbReference type="InterPro" id="IPR002696">
    <property type="entry name" value="Membr_insert_effic_factor_YidD"/>
</dbReference>
<dbReference type="GO" id="GO:0005886">
    <property type="term" value="C:plasma membrane"/>
    <property type="evidence" value="ECO:0007669"/>
    <property type="project" value="UniProtKB-SubCell"/>
</dbReference>
<dbReference type="PANTHER" id="PTHR33383">
    <property type="entry name" value="MEMBRANE PROTEIN INSERTION EFFICIENCY FACTOR-RELATED"/>
    <property type="match status" value="1"/>
</dbReference>
<name>A0A316ADF1_9ACTN</name>
<evidence type="ECO:0000256" key="2">
    <source>
        <dbReference type="SAM" id="MobiDB-lite"/>
    </source>
</evidence>
<comment type="function">
    <text evidence="1">Could be involved in insertion of integral membrane proteins into the membrane.</text>
</comment>
<dbReference type="Proteomes" id="UP000245469">
    <property type="component" value="Unassembled WGS sequence"/>
</dbReference>